<feature type="compositionally biased region" description="Low complexity" evidence="1">
    <location>
        <begin position="23"/>
        <end position="42"/>
    </location>
</feature>
<reference evidence="2 3" key="1">
    <citation type="submission" date="2019-10" db="EMBL/GenBank/DDBJ databases">
        <authorList>
            <person name="Palmer J.M."/>
        </authorList>
    </citation>
    <scope>NUCLEOTIDE SEQUENCE [LARGE SCALE GENOMIC DNA]</scope>
    <source>
        <strain evidence="2 3">TWF696</strain>
    </source>
</reference>
<evidence type="ECO:0000313" key="3">
    <source>
        <dbReference type="Proteomes" id="UP001375240"/>
    </source>
</evidence>
<feature type="region of interest" description="Disordered" evidence="1">
    <location>
        <begin position="23"/>
        <end position="66"/>
    </location>
</feature>
<evidence type="ECO:0008006" key="4">
    <source>
        <dbReference type="Google" id="ProtNLM"/>
    </source>
</evidence>
<dbReference type="Proteomes" id="UP001375240">
    <property type="component" value="Unassembled WGS sequence"/>
</dbReference>
<accession>A0AAV9UUC3</accession>
<feature type="compositionally biased region" description="Polar residues" evidence="1">
    <location>
        <begin position="114"/>
        <end position="123"/>
    </location>
</feature>
<dbReference type="AlphaFoldDB" id="A0AAV9UUC3"/>
<evidence type="ECO:0000313" key="2">
    <source>
        <dbReference type="EMBL" id="KAK6347310.1"/>
    </source>
</evidence>
<feature type="compositionally biased region" description="Low complexity" evidence="1">
    <location>
        <begin position="151"/>
        <end position="169"/>
    </location>
</feature>
<comment type="caution">
    <text evidence="2">The sequence shown here is derived from an EMBL/GenBank/DDBJ whole genome shotgun (WGS) entry which is preliminary data.</text>
</comment>
<feature type="compositionally biased region" description="Basic residues" evidence="1">
    <location>
        <begin position="239"/>
        <end position="259"/>
    </location>
</feature>
<feature type="region of interest" description="Disordered" evidence="1">
    <location>
        <begin position="107"/>
        <end position="137"/>
    </location>
</feature>
<organism evidence="2 3">
    <name type="scientific">Orbilia brochopaga</name>
    <dbReference type="NCBI Taxonomy" id="3140254"/>
    <lineage>
        <taxon>Eukaryota</taxon>
        <taxon>Fungi</taxon>
        <taxon>Dikarya</taxon>
        <taxon>Ascomycota</taxon>
        <taxon>Pezizomycotina</taxon>
        <taxon>Orbiliomycetes</taxon>
        <taxon>Orbiliales</taxon>
        <taxon>Orbiliaceae</taxon>
        <taxon>Orbilia</taxon>
    </lineage>
</organism>
<feature type="region of interest" description="Disordered" evidence="1">
    <location>
        <begin position="151"/>
        <end position="279"/>
    </location>
</feature>
<keyword evidence="3" id="KW-1185">Reference proteome</keyword>
<gene>
    <name evidence="2" type="ORF">TWF696_007381</name>
</gene>
<proteinExistence type="predicted"/>
<sequence>MLHHPIGVRAIDAAALRQLLQQHSNPSPHHDTPSTSTTATTTMKNGRDRNANSGTRRHSRRQSVFAPTYFGPTALSDDADFSRQISSALQTSHVFFNNGPIPDIPTLPSPFVPFSSSKNLPDHSTTPPSSPPPIRPELHLDLSTLKVPGAVPASSLSSDSSPSTPPYAALFTDPPRKSSVGRFFTRMRSFPKRILGKSPSTSPTPSPTTPRSTCPITADQIAPQPASTRPLTAAEKEAARRRKAAEKYIRRKTKKRQRLYKREQKRMQRQLSSAATATSTPRANRLLEVVDGAKEKFWTWMDGRDVKRRNSIRGHAILRNERLVPVEREYEVVKRRGSQDVSDDDDKSVWSAMSLELHSPSSAREPPGTEFKISPADGQAC</sequence>
<evidence type="ECO:0000256" key="1">
    <source>
        <dbReference type="SAM" id="MobiDB-lite"/>
    </source>
</evidence>
<dbReference type="EMBL" id="JAVHNQ010000005">
    <property type="protein sequence ID" value="KAK6347310.1"/>
    <property type="molecule type" value="Genomic_DNA"/>
</dbReference>
<feature type="region of interest" description="Disordered" evidence="1">
    <location>
        <begin position="335"/>
        <end position="381"/>
    </location>
</feature>
<name>A0AAV9UUC3_9PEZI</name>
<protein>
    <recommendedName>
        <fullName evidence="4">BZIP domain-containing protein</fullName>
    </recommendedName>
</protein>